<dbReference type="InterPro" id="IPR015793">
    <property type="entry name" value="Pyrv_Knase_brl"/>
</dbReference>
<evidence type="ECO:0000256" key="1">
    <source>
        <dbReference type="ARBA" id="ARBA00004997"/>
    </source>
</evidence>
<dbReference type="SUPFAM" id="SSF51621">
    <property type="entry name" value="Phosphoenolpyruvate/pyruvate domain"/>
    <property type="match status" value="1"/>
</dbReference>
<dbReference type="SUPFAM" id="SSF52935">
    <property type="entry name" value="PK C-terminal domain-like"/>
    <property type="match status" value="1"/>
</dbReference>
<dbReference type="GO" id="GO:0005524">
    <property type="term" value="F:ATP binding"/>
    <property type="evidence" value="ECO:0007669"/>
    <property type="project" value="UniProtKB-KW"/>
</dbReference>
<evidence type="ECO:0000259" key="14">
    <source>
        <dbReference type="Pfam" id="PF00224"/>
    </source>
</evidence>
<accession>A0A0F6W9Z0</accession>
<dbReference type="InterPro" id="IPR015813">
    <property type="entry name" value="Pyrv/PenolPyrv_kinase-like_dom"/>
</dbReference>
<dbReference type="Gene3D" id="3.40.1380.20">
    <property type="entry name" value="Pyruvate kinase, C-terminal domain"/>
    <property type="match status" value="1"/>
</dbReference>
<feature type="domain" description="Pyruvate kinase C-terminal" evidence="15">
    <location>
        <begin position="355"/>
        <end position="466"/>
    </location>
</feature>
<keyword evidence="9 13" id="KW-0460">Magnesium</keyword>
<evidence type="ECO:0000256" key="12">
    <source>
        <dbReference type="NCBIfam" id="TIGR01064"/>
    </source>
</evidence>
<keyword evidence="4 13" id="KW-0808">Transferase</keyword>
<dbReference type="InterPro" id="IPR015795">
    <property type="entry name" value="Pyrv_Knase_C"/>
</dbReference>
<name>A0A0F6W9Z0_9BACT</name>
<dbReference type="OrthoDB" id="9812123at2"/>
<dbReference type="NCBIfam" id="NF004978">
    <property type="entry name" value="PRK06354.1"/>
    <property type="match status" value="1"/>
</dbReference>
<dbReference type="InterPro" id="IPR015806">
    <property type="entry name" value="Pyrv_Knase_insert_dom_sf"/>
</dbReference>
<dbReference type="GO" id="GO:0000287">
    <property type="term" value="F:magnesium ion binding"/>
    <property type="evidence" value="ECO:0007669"/>
    <property type="project" value="UniProtKB-UniRule"/>
</dbReference>
<evidence type="ECO:0000256" key="6">
    <source>
        <dbReference type="ARBA" id="ARBA00022741"/>
    </source>
</evidence>
<dbReference type="EMBL" id="CP011125">
    <property type="protein sequence ID" value="AKF11173.1"/>
    <property type="molecule type" value="Genomic_DNA"/>
</dbReference>
<feature type="domain" description="Pyruvate kinase barrel" evidence="14">
    <location>
        <begin position="1"/>
        <end position="319"/>
    </location>
</feature>
<evidence type="ECO:0000259" key="15">
    <source>
        <dbReference type="Pfam" id="PF02887"/>
    </source>
</evidence>
<protein>
    <recommendedName>
        <fullName evidence="3 12">Pyruvate kinase</fullName>
        <ecNumber evidence="3 12">2.7.1.40</ecNumber>
    </recommendedName>
</protein>
<dbReference type="Gene3D" id="2.40.33.10">
    <property type="entry name" value="PK beta-barrel domain-like"/>
    <property type="match status" value="1"/>
</dbReference>
<dbReference type="FunFam" id="2.40.33.10:FF:000001">
    <property type="entry name" value="Pyruvate kinase"/>
    <property type="match status" value="1"/>
</dbReference>
<dbReference type="PRINTS" id="PR01050">
    <property type="entry name" value="PYRUVTKNASE"/>
</dbReference>
<dbReference type="EC" id="2.7.1.40" evidence="3 12"/>
<dbReference type="GO" id="GO:0016301">
    <property type="term" value="F:kinase activity"/>
    <property type="evidence" value="ECO:0007669"/>
    <property type="project" value="UniProtKB-KW"/>
</dbReference>
<dbReference type="Pfam" id="PF02887">
    <property type="entry name" value="PK_C"/>
    <property type="match status" value="1"/>
</dbReference>
<dbReference type="InterPro" id="IPR036918">
    <property type="entry name" value="Pyrv_Knase_C_sf"/>
</dbReference>
<evidence type="ECO:0000256" key="4">
    <source>
        <dbReference type="ARBA" id="ARBA00022679"/>
    </source>
</evidence>
<evidence type="ECO:0000256" key="3">
    <source>
        <dbReference type="ARBA" id="ARBA00012142"/>
    </source>
</evidence>
<dbReference type="UniPathway" id="UPA00109">
    <property type="reaction ID" value="UER00188"/>
</dbReference>
<proteinExistence type="inferred from homology"/>
<reference evidence="16 17" key="1">
    <citation type="submission" date="2015-03" db="EMBL/GenBank/DDBJ databases">
        <title>Genome assembly of Sandaracinus amylolyticus DSM 53668.</title>
        <authorList>
            <person name="Sharma G."/>
            <person name="Subramanian S."/>
        </authorList>
    </citation>
    <scope>NUCLEOTIDE SEQUENCE [LARGE SCALE GENOMIC DNA]</scope>
    <source>
        <strain evidence="16 17">DSM 53668</strain>
    </source>
</reference>
<dbReference type="Pfam" id="PF00224">
    <property type="entry name" value="PK"/>
    <property type="match status" value="1"/>
</dbReference>
<evidence type="ECO:0000256" key="2">
    <source>
        <dbReference type="ARBA" id="ARBA00008663"/>
    </source>
</evidence>
<evidence type="ECO:0000256" key="11">
    <source>
        <dbReference type="ARBA" id="ARBA00023317"/>
    </source>
</evidence>
<evidence type="ECO:0000256" key="8">
    <source>
        <dbReference type="ARBA" id="ARBA00022840"/>
    </source>
</evidence>
<evidence type="ECO:0000256" key="7">
    <source>
        <dbReference type="ARBA" id="ARBA00022777"/>
    </source>
</evidence>
<gene>
    <name evidence="16" type="ORF">DB32_008322</name>
</gene>
<sequence length="468" mass="51010">MRRAKIVCTLGPASSTPEMIDKLVAAGMDCARLNFSHGSHENHAKSAQMVREAAARAGRPLAILADLCGPKMRIGRFVEGKILLEPGQRFTLTTRDVPGTKDIVNQIYEPLPRDVGPGTHILLDDGLLRLRVIETTDTDVVTEVEIGGELSDRKGLNVPGAALSTPAVTDKDRKDLEFAVETLKVDYVALSFVRRAEDVLDAKALARGTPLIAKIEKPEAMENLEAILDVSDGAMVARGDLGVEVGAEFVPLMQKRIIREVNKRGKVVITATQMLDSMIRNPRPTRAEAADVANAVLDGTDAVMLSGESASGKYPVESVQMMDAIVREVERESLKELRTATDLAPLSDEKWTFTEAAARAAARLTYIMPLEAIVVFTRDGRTARVLSENRPRSPVIAVTSRPEVATRLALEWGVFPRVEIPPDDLEETLRIATSLLVREKMCKQGGEFALVTGWPLSGGTNTIKLHRL</sequence>
<evidence type="ECO:0000313" key="17">
    <source>
        <dbReference type="Proteomes" id="UP000034883"/>
    </source>
</evidence>
<keyword evidence="17" id="KW-1185">Reference proteome</keyword>
<evidence type="ECO:0000256" key="9">
    <source>
        <dbReference type="ARBA" id="ARBA00022842"/>
    </source>
</evidence>
<dbReference type="AlphaFoldDB" id="A0A0F6W9Z0"/>
<dbReference type="InterPro" id="IPR011037">
    <property type="entry name" value="Pyrv_Knase-like_insert_dom_sf"/>
</dbReference>
<evidence type="ECO:0000256" key="10">
    <source>
        <dbReference type="ARBA" id="ARBA00023152"/>
    </source>
</evidence>
<comment type="catalytic activity">
    <reaction evidence="13">
        <text>pyruvate + ATP = phosphoenolpyruvate + ADP + H(+)</text>
        <dbReference type="Rhea" id="RHEA:18157"/>
        <dbReference type="ChEBI" id="CHEBI:15361"/>
        <dbReference type="ChEBI" id="CHEBI:15378"/>
        <dbReference type="ChEBI" id="CHEBI:30616"/>
        <dbReference type="ChEBI" id="CHEBI:58702"/>
        <dbReference type="ChEBI" id="CHEBI:456216"/>
        <dbReference type="EC" id="2.7.1.40"/>
    </reaction>
</comment>
<dbReference type="GO" id="GO:0030955">
    <property type="term" value="F:potassium ion binding"/>
    <property type="evidence" value="ECO:0007669"/>
    <property type="project" value="UniProtKB-UniRule"/>
</dbReference>
<keyword evidence="8" id="KW-0067">ATP-binding</keyword>
<dbReference type="InterPro" id="IPR040442">
    <property type="entry name" value="Pyrv_kinase-like_dom_sf"/>
</dbReference>
<dbReference type="STRING" id="927083.DB32_008322"/>
<dbReference type="GO" id="GO:0004743">
    <property type="term" value="F:pyruvate kinase activity"/>
    <property type="evidence" value="ECO:0007669"/>
    <property type="project" value="UniProtKB-UniRule"/>
</dbReference>
<evidence type="ECO:0000256" key="13">
    <source>
        <dbReference type="RuleBase" id="RU000504"/>
    </source>
</evidence>
<dbReference type="PANTHER" id="PTHR11817">
    <property type="entry name" value="PYRUVATE KINASE"/>
    <property type="match status" value="1"/>
</dbReference>
<dbReference type="KEGG" id="samy:DB32_008322"/>
<keyword evidence="6" id="KW-0547">Nucleotide-binding</keyword>
<keyword evidence="10 13" id="KW-0324">Glycolysis</keyword>
<comment type="similarity">
    <text evidence="2 13">Belongs to the pyruvate kinase family.</text>
</comment>
<comment type="pathway">
    <text evidence="1 13">Carbohydrate degradation; glycolysis; pyruvate from D-glyceraldehyde 3-phosphate: step 5/5.</text>
</comment>
<dbReference type="SUPFAM" id="SSF50800">
    <property type="entry name" value="PK beta-barrel domain-like"/>
    <property type="match status" value="1"/>
</dbReference>
<organism evidence="16 17">
    <name type="scientific">Sandaracinus amylolyticus</name>
    <dbReference type="NCBI Taxonomy" id="927083"/>
    <lineage>
        <taxon>Bacteria</taxon>
        <taxon>Pseudomonadati</taxon>
        <taxon>Myxococcota</taxon>
        <taxon>Polyangia</taxon>
        <taxon>Polyangiales</taxon>
        <taxon>Sandaracinaceae</taxon>
        <taxon>Sandaracinus</taxon>
    </lineage>
</organism>
<evidence type="ECO:0000313" key="16">
    <source>
        <dbReference type="EMBL" id="AKF11173.1"/>
    </source>
</evidence>
<keyword evidence="11 16" id="KW-0670">Pyruvate</keyword>
<keyword evidence="7 13" id="KW-0418">Kinase</keyword>
<dbReference type="InterPro" id="IPR001697">
    <property type="entry name" value="Pyr_Knase"/>
</dbReference>
<dbReference type="NCBIfam" id="NF004491">
    <property type="entry name" value="PRK05826.1"/>
    <property type="match status" value="1"/>
</dbReference>
<dbReference type="Proteomes" id="UP000034883">
    <property type="component" value="Chromosome"/>
</dbReference>
<dbReference type="RefSeq" id="WP_053238068.1">
    <property type="nucleotide sequence ID" value="NZ_CP011125.1"/>
</dbReference>
<dbReference type="NCBIfam" id="TIGR01064">
    <property type="entry name" value="pyruv_kin"/>
    <property type="match status" value="1"/>
</dbReference>
<dbReference type="Gene3D" id="3.20.20.60">
    <property type="entry name" value="Phosphoenolpyruvate-binding domains"/>
    <property type="match status" value="1"/>
</dbReference>
<evidence type="ECO:0000256" key="5">
    <source>
        <dbReference type="ARBA" id="ARBA00022723"/>
    </source>
</evidence>
<keyword evidence="5" id="KW-0479">Metal-binding</keyword>